<dbReference type="Pfam" id="PF00034">
    <property type="entry name" value="Cytochrom_C"/>
    <property type="match status" value="1"/>
</dbReference>
<accession>A0A1W1CUU9</accession>
<evidence type="ECO:0000256" key="3">
    <source>
        <dbReference type="ARBA" id="ARBA00023004"/>
    </source>
</evidence>
<name>A0A1W1CUU9_9ZZZZ</name>
<dbReference type="SUPFAM" id="SSF46626">
    <property type="entry name" value="Cytochrome c"/>
    <property type="match status" value="1"/>
</dbReference>
<dbReference type="InterPro" id="IPR030999">
    <property type="entry name" value="Thiosulf_SoxX"/>
</dbReference>
<evidence type="ECO:0000256" key="1">
    <source>
        <dbReference type="ARBA" id="ARBA00022617"/>
    </source>
</evidence>
<organism evidence="5">
    <name type="scientific">hydrothermal vent metagenome</name>
    <dbReference type="NCBI Taxonomy" id="652676"/>
    <lineage>
        <taxon>unclassified sequences</taxon>
        <taxon>metagenomes</taxon>
        <taxon>ecological metagenomes</taxon>
    </lineage>
</organism>
<dbReference type="InterPro" id="IPR036909">
    <property type="entry name" value="Cyt_c-like_dom_sf"/>
</dbReference>
<keyword evidence="1" id="KW-0349">Heme</keyword>
<dbReference type="EMBL" id="FPHM01000135">
    <property type="protein sequence ID" value="SFV69431.1"/>
    <property type="molecule type" value="Genomic_DNA"/>
</dbReference>
<proteinExistence type="predicted"/>
<dbReference type="GO" id="GO:0020037">
    <property type="term" value="F:heme binding"/>
    <property type="evidence" value="ECO:0007669"/>
    <property type="project" value="InterPro"/>
</dbReference>
<evidence type="ECO:0000313" key="5">
    <source>
        <dbReference type="EMBL" id="SFV69431.1"/>
    </source>
</evidence>
<dbReference type="GO" id="GO:0046872">
    <property type="term" value="F:metal ion binding"/>
    <property type="evidence" value="ECO:0007669"/>
    <property type="project" value="UniProtKB-KW"/>
</dbReference>
<keyword evidence="3" id="KW-0408">Iron</keyword>
<protein>
    <submittedName>
        <fullName evidence="5">Sulfur oxidation protein SoxX</fullName>
    </submittedName>
</protein>
<dbReference type="AlphaFoldDB" id="A0A1W1CUU9"/>
<feature type="domain" description="Cytochrome c" evidence="4">
    <location>
        <begin position="82"/>
        <end position="189"/>
    </location>
</feature>
<gene>
    <name evidence="5" type="ORF">MNB_SV-13-757</name>
</gene>
<evidence type="ECO:0000256" key="2">
    <source>
        <dbReference type="ARBA" id="ARBA00022723"/>
    </source>
</evidence>
<keyword evidence="2" id="KW-0479">Metal-binding</keyword>
<dbReference type="GO" id="GO:0009055">
    <property type="term" value="F:electron transfer activity"/>
    <property type="evidence" value="ECO:0007669"/>
    <property type="project" value="InterPro"/>
</dbReference>
<evidence type="ECO:0000259" key="4">
    <source>
        <dbReference type="PROSITE" id="PS51007"/>
    </source>
</evidence>
<dbReference type="Gene3D" id="1.10.760.10">
    <property type="entry name" value="Cytochrome c-like domain"/>
    <property type="match status" value="1"/>
</dbReference>
<sequence length="193" mass="21320">MNRSMKYFTLATAVFLSATVALFAIDLTKAYDMPDASKMIKKDLLAKPTKFTMSKSCKLDDLESIKRGEFFFHNLNGKKAKGTAPKGVVKFTEKKGKDGKVKKKAKQYGNCVACHNIEGAKGAGNIGPDLTGYKKTFVDSKTRDANFVYQKIADPRIDNPKTHMTVNLTTKLFTPSEICDLTAYVMSAKPAKK</sequence>
<dbReference type="NCBIfam" id="TIGR04485">
    <property type="entry name" value="thiosulf_SoxX"/>
    <property type="match status" value="1"/>
</dbReference>
<reference evidence="5" key="1">
    <citation type="submission" date="2016-10" db="EMBL/GenBank/DDBJ databases">
        <authorList>
            <person name="de Groot N.N."/>
        </authorList>
    </citation>
    <scope>NUCLEOTIDE SEQUENCE</scope>
</reference>
<dbReference type="InterPro" id="IPR009056">
    <property type="entry name" value="Cyt_c-like_dom"/>
</dbReference>
<dbReference type="PROSITE" id="PS51007">
    <property type="entry name" value="CYTC"/>
    <property type="match status" value="1"/>
</dbReference>